<dbReference type="PROSITE" id="PS00122">
    <property type="entry name" value="CARBOXYLESTERASE_B_1"/>
    <property type="match status" value="1"/>
</dbReference>
<keyword evidence="2 3" id="KW-0378">Hydrolase</keyword>
<protein>
    <recommendedName>
        <fullName evidence="3">Carboxylic ester hydrolase</fullName>
        <ecNumber evidence="3">3.1.1.-</ecNumber>
    </recommendedName>
</protein>
<reference evidence="5" key="1">
    <citation type="submission" date="2021-12" db="EMBL/GenBank/DDBJ databases">
        <authorList>
            <person name="Zaccaron A."/>
            <person name="Stergiopoulos I."/>
        </authorList>
    </citation>
    <scope>NUCLEOTIDE SEQUENCE</scope>
    <source>
        <strain evidence="5">Race5_Kim</strain>
    </source>
</reference>
<proteinExistence type="inferred from homology"/>
<feature type="domain" description="Carboxylesterase type B" evidence="4">
    <location>
        <begin position="17"/>
        <end position="494"/>
    </location>
</feature>
<dbReference type="InterPro" id="IPR002018">
    <property type="entry name" value="CarbesteraseB"/>
</dbReference>
<accession>A0A9Q8P778</accession>
<dbReference type="AlphaFoldDB" id="A0A9Q8P778"/>
<dbReference type="OrthoDB" id="6846267at2759"/>
<sequence>MPQEQARSESYLIEAGSLGCIEGATLSSPTDSKVLCHYFGGLPYALPPVGPYRFRQARPLPHHYRYGTRSNPGRFSARAAVCPQPGFMGPADESMWDENCLQLNIYIPSGSAPKEGWPVYVYIHGGFLQWGSPNMPPEALAPLFGETSFNAIMVAPAYRVNALGFLASRELQAEATLLGEPTGNQGFWDQRLALEWTSNNIAAFGGDRDNITIGGYSAGSHSTFQQLAHELYFVPDHKAVIKRAIMWSNSPGVQPKTLPEHQKQFDELLTTLDIPLTLSASEKLERLRRVNSHDLISAQGKLKLHEFRALSDGHFISKDMIASINNADFARRMKARGIKLMNGECRDEHHLYQAWRSPSASYEAVFTRLCADYPEHVVRQLMAKRCGPERRLPAGSKDWPDAFGRLYADMQVHGLERGFHRALVNGGLEPGKDLLRYRFDWRTKGTEVIYPLAWGVTHATDMSIWFWGLDGGLLEEEKQILRPWNQAFSAFVKGDSLDWGTRDVREMRRLRADGVTDIWTDDRWNDVEVWDAVNGHAGSGILGWIRSKL</sequence>
<dbReference type="EC" id="3.1.1.-" evidence="3"/>
<keyword evidence="6" id="KW-1185">Reference proteome</keyword>
<dbReference type="PANTHER" id="PTHR43142:SF4">
    <property type="entry name" value="CARBOXYLIC ESTER HYDROLASE"/>
    <property type="match status" value="1"/>
</dbReference>
<dbReference type="InterPro" id="IPR029058">
    <property type="entry name" value="AB_hydrolase_fold"/>
</dbReference>
<evidence type="ECO:0000256" key="3">
    <source>
        <dbReference type="RuleBase" id="RU361235"/>
    </source>
</evidence>
<comment type="similarity">
    <text evidence="1 3">Belongs to the type-B carboxylesterase/lipase family.</text>
</comment>
<reference evidence="5" key="2">
    <citation type="journal article" date="2022" name="Microb. Genom.">
        <title>A chromosome-scale genome assembly of the tomato pathogen Cladosporium fulvum reveals a compartmentalized genome architecture and the presence of a dispensable chromosome.</title>
        <authorList>
            <person name="Zaccaron A.Z."/>
            <person name="Chen L.H."/>
            <person name="Samaras A."/>
            <person name="Stergiopoulos I."/>
        </authorList>
    </citation>
    <scope>NUCLEOTIDE SEQUENCE</scope>
    <source>
        <strain evidence="5">Race5_Kim</strain>
    </source>
</reference>
<dbReference type="Gene3D" id="3.40.50.1820">
    <property type="entry name" value="alpha/beta hydrolase"/>
    <property type="match status" value="1"/>
</dbReference>
<organism evidence="5 6">
    <name type="scientific">Passalora fulva</name>
    <name type="common">Tomato leaf mold</name>
    <name type="synonym">Cladosporium fulvum</name>
    <dbReference type="NCBI Taxonomy" id="5499"/>
    <lineage>
        <taxon>Eukaryota</taxon>
        <taxon>Fungi</taxon>
        <taxon>Dikarya</taxon>
        <taxon>Ascomycota</taxon>
        <taxon>Pezizomycotina</taxon>
        <taxon>Dothideomycetes</taxon>
        <taxon>Dothideomycetidae</taxon>
        <taxon>Mycosphaerellales</taxon>
        <taxon>Mycosphaerellaceae</taxon>
        <taxon>Fulvia</taxon>
    </lineage>
</organism>
<evidence type="ECO:0000259" key="4">
    <source>
        <dbReference type="Pfam" id="PF00135"/>
    </source>
</evidence>
<evidence type="ECO:0000256" key="1">
    <source>
        <dbReference type="ARBA" id="ARBA00005964"/>
    </source>
</evidence>
<dbReference type="Proteomes" id="UP000756132">
    <property type="component" value="Chromosome 4"/>
</dbReference>
<dbReference type="PANTHER" id="PTHR43142">
    <property type="entry name" value="CARBOXYLIC ESTER HYDROLASE"/>
    <property type="match status" value="1"/>
</dbReference>
<dbReference type="EMBL" id="CP090166">
    <property type="protein sequence ID" value="UJO15870.1"/>
    <property type="molecule type" value="Genomic_DNA"/>
</dbReference>
<dbReference type="GO" id="GO:0016787">
    <property type="term" value="F:hydrolase activity"/>
    <property type="evidence" value="ECO:0007669"/>
    <property type="project" value="UniProtKB-KW"/>
</dbReference>
<dbReference type="SUPFAM" id="SSF53474">
    <property type="entry name" value="alpha/beta-Hydrolases"/>
    <property type="match status" value="1"/>
</dbReference>
<evidence type="ECO:0000313" key="6">
    <source>
        <dbReference type="Proteomes" id="UP000756132"/>
    </source>
</evidence>
<dbReference type="OMA" id="CFYIHGG"/>
<dbReference type="Pfam" id="PF00135">
    <property type="entry name" value="COesterase"/>
    <property type="match status" value="1"/>
</dbReference>
<name>A0A9Q8P778_PASFU</name>
<evidence type="ECO:0000256" key="2">
    <source>
        <dbReference type="ARBA" id="ARBA00022801"/>
    </source>
</evidence>
<gene>
    <name evidence="5" type="ORF">CLAFUR5_04546</name>
</gene>
<dbReference type="RefSeq" id="XP_047760236.1">
    <property type="nucleotide sequence ID" value="XM_047903694.1"/>
</dbReference>
<dbReference type="GeneID" id="71984424"/>
<dbReference type="KEGG" id="ffu:CLAFUR5_04546"/>
<evidence type="ECO:0000313" key="5">
    <source>
        <dbReference type="EMBL" id="UJO15870.1"/>
    </source>
</evidence>
<dbReference type="InterPro" id="IPR019826">
    <property type="entry name" value="Carboxylesterase_B_AS"/>
</dbReference>